<dbReference type="SMART" id="SM00184">
    <property type="entry name" value="RING"/>
    <property type="match status" value="1"/>
</dbReference>
<dbReference type="GO" id="GO:0070936">
    <property type="term" value="P:protein K48-linked ubiquitination"/>
    <property type="evidence" value="ECO:0007669"/>
    <property type="project" value="TreeGrafter"/>
</dbReference>
<dbReference type="FunCoup" id="A7TSD4">
    <property type="interactions" value="33"/>
</dbReference>
<evidence type="ECO:0000256" key="9">
    <source>
        <dbReference type="ARBA" id="ARBA00022723"/>
    </source>
</evidence>
<evidence type="ECO:0000256" key="11">
    <source>
        <dbReference type="ARBA" id="ARBA00022771"/>
    </source>
</evidence>
<keyword evidence="14" id="KW-0472">Membrane</keyword>
<dbReference type="PANTHER" id="PTHR46661">
    <property type="entry name" value="E3 UBIQUITIN-PROTEIN LIGASE ZNRF1-LIKE PROTEIN"/>
    <property type="match status" value="1"/>
</dbReference>
<keyword evidence="12" id="KW-0833">Ubl conjugation pathway</keyword>
<name>A7TSD4_VANPO</name>
<dbReference type="Proteomes" id="UP000000267">
    <property type="component" value="Unassembled WGS sequence"/>
</dbReference>
<comment type="subcellular location">
    <subcellularLocation>
        <location evidence="3">Endosome</location>
    </subcellularLocation>
    <subcellularLocation>
        <location evidence="4">Lysosome</location>
    </subcellularLocation>
    <subcellularLocation>
        <location evidence="2">Membrane</location>
        <topology evidence="2">Peripheral membrane protein</topology>
    </subcellularLocation>
</comment>
<evidence type="ECO:0000256" key="4">
    <source>
        <dbReference type="ARBA" id="ARBA00004371"/>
    </source>
</evidence>
<dbReference type="InterPro" id="IPR011011">
    <property type="entry name" value="Znf_FYVE_PHD"/>
</dbReference>
<dbReference type="GO" id="GO:0061630">
    <property type="term" value="F:ubiquitin protein ligase activity"/>
    <property type="evidence" value="ECO:0007669"/>
    <property type="project" value="UniProtKB-EC"/>
</dbReference>
<evidence type="ECO:0000256" key="5">
    <source>
        <dbReference type="ARBA" id="ARBA00004906"/>
    </source>
</evidence>
<dbReference type="SUPFAM" id="SSF57903">
    <property type="entry name" value="FYVE/PHD zinc finger"/>
    <property type="match status" value="1"/>
</dbReference>
<protein>
    <recommendedName>
        <fullName evidence="6">RING-type E3 ubiquitin transferase</fullName>
        <ecNumber evidence="6">2.3.2.27</ecNumber>
    </recommendedName>
</protein>
<evidence type="ECO:0000256" key="7">
    <source>
        <dbReference type="ARBA" id="ARBA00022679"/>
    </source>
</evidence>
<feature type="domain" description="FYVE-type" evidence="20">
    <location>
        <begin position="17"/>
        <end position="88"/>
    </location>
</feature>
<dbReference type="Pfam" id="PF01363">
    <property type="entry name" value="FYVE"/>
    <property type="match status" value="1"/>
</dbReference>
<dbReference type="GO" id="GO:0005770">
    <property type="term" value="C:late endosome"/>
    <property type="evidence" value="ECO:0007669"/>
    <property type="project" value="EnsemblFungi"/>
</dbReference>
<dbReference type="PROSITE" id="PS50089">
    <property type="entry name" value="ZF_RING_2"/>
    <property type="match status" value="1"/>
</dbReference>
<evidence type="ECO:0000256" key="6">
    <source>
        <dbReference type="ARBA" id="ARBA00012483"/>
    </source>
</evidence>
<proteinExistence type="predicted"/>
<comment type="catalytic activity">
    <reaction evidence="1">
        <text>S-ubiquitinyl-[E2 ubiquitin-conjugating enzyme]-L-cysteine + [acceptor protein]-L-lysine = [E2 ubiquitin-conjugating enzyme]-L-cysteine + N(6)-ubiquitinyl-[acceptor protein]-L-lysine.</text>
        <dbReference type="EC" id="2.3.2.27"/>
    </reaction>
</comment>
<dbReference type="GO" id="GO:0000329">
    <property type="term" value="C:fungal-type vacuole membrane"/>
    <property type="evidence" value="ECO:0007669"/>
    <property type="project" value="EnsemblFungi"/>
</dbReference>
<feature type="compositionally biased region" description="Low complexity" evidence="18">
    <location>
        <begin position="139"/>
        <end position="161"/>
    </location>
</feature>
<dbReference type="GO" id="GO:0042176">
    <property type="term" value="P:regulation of protein catabolic process"/>
    <property type="evidence" value="ECO:0007669"/>
    <property type="project" value="EnsemblFungi"/>
</dbReference>
<dbReference type="GO" id="GO:0032266">
    <property type="term" value="F:phosphatidylinositol-3-phosphate binding"/>
    <property type="evidence" value="ECO:0007669"/>
    <property type="project" value="EnsemblFungi"/>
</dbReference>
<sequence>MTEDLQYINGFAHWQPDEDIRNCLNCSTKFSFLIRKHHCRSCGGIFCASCSDYFVRYDTDRVKVVKRWPAEEEYAPYRTCDSCYKNLLGLGLLKGRYRNSLNNVDSNSSTEDVDDTNEIPDPIQSEESSVRISEEVVDTNKNNRNQNENTTVRDNNNDIVDGDGVSDTVRQDYSEESHCPICNLYLVDFKLESDATKHVEICVENAANMQQHLSSAESTENTPSNHKSRMLVYQIPESEGSNDENVEYAECPICFEDMVPGDKVGRLECLCVFHYNCIKSWFKKKSKQMKTKDPKAVLKNFCPLHDAVF</sequence>
<evidence type="ECO:0000256" key="3">
    <source>
        <dbReference type="ARBA" id="ARBA00004177"/>
    </source>
</evidence>
<keyword evidence="15" id="KW-0458">Lysosome</keyword>
<comment type="pathway">
    <text evidence="5">Protein modification; protein ubiquitination.</text>
</comment>
<dbReference type="STRING" id="436907.A7TSD4"/>
<dbReference type="Gene3D" id="3.30.40.10">
    <property type="entry name" value="Zinc/RING finger domain, C3HC4 (zinc finger)"/>
    <property type="match status" value="2"/>
</dbReference>
<dbReference type="eggNOG" id="KOG1729">
    <property type="taxonomic scope" value="Eukaryota"/>
</dbReference>
<dbReference type="PhylomeDB" id="A7TSD4"/>
<dbReference type="InterPro" id="IPR013083">
    <property type="entry name" value="Znf_RING/FYVE/PHD"/>
</dbReference>
<evidence type="ECO:0000259" key="19">
    <source>
        <dbReference type="PROSITE" id="PS50089"/>
    </source>
</evidence>
<dbReference type="InParanoid" id="A7TSD4"/>
<dbReference type="SMART" id="SM00064">
    <property type="entry name" value="FYVE"/>
    <property type="match status" value="1"/>
</dbReference>
<dbReference type="GO" id="GO:0031647">
    <property type="term" value="P:regulation of protein stability"/>
    <property type="evidence" value="ECO:0007669"/>
    <property type="project" value="EnsemblFungi"/>
</dbReference>
<dbReference type="SUPFAM" id="SSF57850">
    <property type="entry name" value="RING/U-box"/>
    <property type="match status" value="1"/>
</dbReference>
<evidence type="ECO:0000256" key="16">
    <source>
        <dbReference type="ARBA" id="ARBA00023288"/>
    </source>
</evidence>
<organism evidence="22">
    <name type="scientific">Vanderwaltozyma polyspora (strain ATCC 22028 / DSM 70294 / BCRC 21397 / CBS 2163 / NBRC 10782 / NRRL Y-8283 / UCD 57-17)</name>
    <name type="common">Kluyveromyces polysporus</name>
    <dbReference type="NCBI Taxonomy" id="436907"/>
    <lineage>
        <taxon>Eukaryota</taxon>
        <taxon>Fungi</taxon>
        <taxon>Dikarya</taxon>
        <taxon>Ascomycota</taxon>
        <taxon>Saccharomycotina</taxon>
        <taxon>Saccharomycetes</taxon>
        <taxon>Saccharomycetales</taxon>
        <taxon>Saccharomycetaceae</taxon>
        <taxon>Vanderwaltozyma</taxon>
    </lineage>
</organism>
<evidence type="ECO:0000313" key="21">
    <source>
        <dbReference type="EMBL" id="EDO14819.1"/>
    </source>
</evidence>
<dbReference type="GeneID" id="5542846"/>
<evidence type="ECO:0000259" key="20">
    <source>
        <dbReference type="PROSITE" id="PS50178"/>
    </source>
</evidence>
<accession>A7TSD4</accession>
<dbReference type="InterPro" id="IPR001841">
    <property type="entry name" value="Znf_RING"/>
</dbReference>
<feature type="domain" description="RING-type" evidence="19">
    <location>
        <begin position="251"/>
        <end position="306"/>
    </location>
</feature>
<keyword evidence="13" id="KW-0862">Zinc</keyword>
<dbReference type="HOGENOM" id="CLU_069851_0_0_1"/>
<dbReference type="OrthoDB" id="660555at2759"/>
<keyword evidence="10" id="KW-0967">Endosome</keyword>
<dbReference type="PANTHER" id="PTHR46661:SF4">
    <property type="entry name" value="RING-TYPE DOMAIN-CONTAINING PROTEIN"/>
    <property type="match status" value="1"/>
</dbReference>
<keyword evidence="11 17" id="KW-0863">Zinc-finger</keyword>
<dbReference type="EC" id="2.3.2.27" evidence="6"/>
<keyword evidence="16" id="KW-0449">Lipoprotein</keyword>
<dbReference type="EMBL" id="DS480506">
    <property type="protein sequence ID" value="EDO14819.1"/>
    <property type="molecule type" value="Genomic_DNA"/>
</dbReference>
<keyword evidence="22" id="KW-1185">Reference proteome</keyword>
<dbReference type="InterPro" id="IPR000306">
    <property type="entry name" value="Znf_FYVE"/>
</dbReference>
<dbReference type="GO" id="GO:0045721">
    <property type="term" value="P:negative regulation of gluconeogenesis"/>
    <property type="evidence" value="ECO:0007669"/>
    <property type="project" value="EnsemblFungi"/>
</dbReference>
<evidence type="ECO:0000256" key="17">
    <source>
        <dbReference type="PROSITE-ProRule" id="PRU00175"/>
    </source>
</evidence>
<evidence type="ECO:0000256" key="1">
    <source>
        <dbReference type="ARBA" id="ARBA00000900"/>
    </source>
</evidence>
<evidence type="ECO:0000256" key="13">
    <source>
        <dbReference type="ARBA" id="ARBA00022833"/>
    </source>
</evidence>
<keyword evidence="7" id="KW-0808">Transferase</keyword>
<dbReference type="InterPro" id="IPR051878">
    <property type="entry name" value="ZNRF_ubiq-protein_ligase"/>
</dbReference>
<dbReference type="GO" id="GO:0008270">
    <property type="term" value="F:zinc ion binding"/>
    <property type="evidence" value="ECO:0007669"/>
    <property type="project" value="UniProtKB-KW"/>
</dbReference>
<evidence type="ECO:0000256" key="10">
    <source>
        <dbReference type="ARBA" id="ARBA00022753"/>
    </source>
</evidence>
<evidence type="ECO:0000256" key="15">
    <source>
        <dbReference type="ARBA" id="ARBA00023228"/>
    </source>
</evidence>
<dbReference type="RefSeq" id="XP_001642677.1">
    <property type="nucleotide sequence ID" value="XM_001642627.1"/>
</dbReference>
<gene>
    <name evidence="21" type="ORF">Kpol_339p6</name>
</gene>
<dbReference type="CDD" id="cd16489">
    <property type="entry name" value="mRING-CH-C4HC2H_ZNRF"/>
    <property type="match status" value="1"/>
</dbReference>
<evidence type="ECO:0000256" key="2">
    <source>
        <dbReference type="ARBA" id="ARBA00004170"/>
    </source>
</evidence>
<reference evidence="21 22" key="1">
    <citation type="journal article" date="2007" name="Proc. Natl. Acad. Sci. U.S.A.">
        <title>Independent sorting-out of thousands of duplicated gene pairs in two yeast species descended from a whole-genome duplication.</title>
        <authorList>
            <person name="Scannell D.R."/>
            <person name="Frank A.C."/>
            <person name="Conant G.C."/>
            <person name="Byrne K.P."/>
            <person name="Woolfit M."/>
            <person name="Wolfe K.H."/>
        </authorList>
    </citation>
    <scope>NUCLEOTIDE SEQUENCE [LARGE SCALE GENOMIC DNA]</scope>
    <source>
        <strain evidence="22">ATCC 22028 / DSM 70294 / BCRC 21397 / CBS 2163 / NBRC 10782 / NRRL Y-8283 / UCD 57-17</strain>
    </source>
</reference>
<evidence type="ECO:0000256" key="12">
    <source>
        <dbReference type="ARBA" id="ARBA00022786"/>
    </source>
</evidence>
<dbReference type="KEGG" id="vpo:Kpol_339p6"/>
<keyword evidence="9" id="KW-0479">Metal-binding</keyword>
<keyword evidence="8" id="KW-0519">Myristate</keyword>
<evidence type="ECO:0000256" key="18">
    <source>
        <dbReference type="SAM" id="MobiDB-lite"/>
    </source>
</evidence>
<dbReference type="Pfam" id="PF13639">
    <property type="entry name" value="zf-RING_2"/>
    <property type="match status" value="1"/>
</dbReference>
<dbReference type="OMA" id="NFCPLHD"/>
<evidence type="ECO:0000313" key="22">
    <source>
        <dbReference type="Proteomes" id="UP000000267"/>
    </source>
</evidence>
<dbReference type="GO" id="GO:0043161">
    <property type="term" value="P:proteasome-mediated ubiquitin-dependent protein catabolic process"/>
    <property type="evidence" value="ECO:0007669"/>
    <property type="project" value="TreeGrafter"/>
</dbReference>
<feature type="region of interest" description="Disordered" evidence="18">
    <location>
        <begin position="103"/>
        <end position="161"/>
    </location>
</feature>
<evidence type="ECO:0000256" key="8">
    <source>
        <dbReference type="ARBA" id="ARBA00022707"/>
    </source>
</evidence>
<dbReference type="AlphaFoldDB" id="A7TSD4"/>
<evidence type="ECO:0000256" key="14">
    <source>
        <dbReference type="ARBA" id="ARBA00023136"/>
    </source>
</evidence>
<dbReference type="PROSITE" id="PS50178">
    <property type="entry name" value="ZF_FYVE"/>
    <property type="match status" value="1"/>
</dbReference>
<dbReference type="InterPro" id="IPR017455">
    <property type="entry name" value="Znf_FYVE-rel"/>
</dbReference>